<feature type="non-terminal residue" evidence="1">
    <location>
        <position position="1"/>
    </location>
</feature>
<dbReference type="EMBL" id="GDID01007082">
    <property type="protein sequence ID" value="JAP89524.1"/>
    <property type="molecule type" value="Transcribed_RNA"/>
</dbReference>
<protein>
    <submittedName>
        <fullName evidence="1">Uncharacterized protein</fullName>
    </submittedName>
</protein>
<organism evidence="1">
    <name type="scientific">Trepomonas sp. PC1</name>
    <dbReference type="NCBI Taxonomy" id="1076344"/>
    <lineage>
        <taxon>Eukaryota</taxon>
        <taxon>Metamonada</taxon>
        <taxon>Diplomonadida</taxon>
        <taxon>Hexamitidae</taxon>
        <taxon>Hexamitinae</taxon>
        <taxon>Trepomonas</taxon>
    </lineage>
</organism>
<sequence>KIETELSMAIQNYSNQIILTQTDLLHKYFDCFEQHKFDEAEQHLLLLEKQQIPDDLRTMVLEQKKLLQSLDMLQKSYLAQSALELETQQISEILSSQLSPQFVAGQLMDLFPKLTLTQSINLVIAELGQKLQQLTQGQFEELLDHCQESLEFVKIDRFLQGLENDCNLRTENLRQQYTVQKNILYEKIQQKEFDEAFSQIVICSNNQKKVTLPEELRTYFQKRFFKELQKLIVKFAGKFEVEQSQQFQQFTITKDILRYKKYHNTLDLEFPVHLVCSLQFIKQNKYEITYFQCQVMQLLKMLGERDKYAEIQQKLKKNIQLQFSQKINQLKPSKYFEYIHSYVQMLDQFDLFDVEQLKDEFEAVGYDLMIEKCLGSKELRQFVSLKKDFKINFQLLEAVKVYFKNGNNPRIYKRLLKEFGMGGYLDASKMILEWVCGMK</sequence>
<reference evidence="1" key="1">
    <citation type="submission" date="2015-07" db="EMBL/GenBank/DDBJ databases">
        <title>Adaptation to a free-living lifestyle via gene acquisitions in the diplomonad Trepomonas sp. PC1.</title>
        <authorList>
            <person name="Xu F."/>
            <person name="Jerlstrom-Hultqvist J."/>
            <person name="Kolisko M."/>
            <person name="Simpson A.G.B."/>
            <person name="Roger A.J."/>
            <person name="Svard S.G."/>
            <person name="Andersson J.O."/>
        </authorList>
    </citation>
    <scope>NUCLEOTIDE SEQUENCE</scope>
    <source>
        <strain evidence="1">PC1</strain>
    </source>
</reference>
<gene>
    <name evidence="1" type="ORF">TPC1_30981</name>
</gene>
<proteinExistence type="predicted"/>
<name>A0A146K142_9EUKA</name>
<accession>A0A146K142</accession>
<dbReference type="AlphaFoldDB" id="A0A146K142"/>
<evidence type="ECO:0000313" key="1">
    <source>
        <dbReference type="EMBL" id="JAP89524.1"/>
    </source>
</evidence>